<protein>
    <recommendedName>
        <fullName evidence="5">Exodeoxyribonuclease 7 large subunit</fullName>
        <ecNumber evidence="5">3.1.11.6</ecNumber>
    </recommendedName>
    <alternativeName>
        <fullName evidence="5">Exodeoxyribonuclease VII large subunit</fullName>
        <shortName evidence="5">Exonuclease VII large subunit</shortName>
    </alternativeName>
</protein>
<proteinExistence type="inferred from homology"/>
<comment type="subcellular location">
    <subcellularLocation>
        <location evidence="5 6">Cytoplasm</location>
    </subcellularLocation>
</comment>
<reference evidence="9 10" key="1">
    <citation type="submission" date="2018-01" db="EMBL/GenBank/DDBJ databases">
        <title>Metagenomic assembled genomes from two thermal pools in the Uzon Caldera, Kamchatka, Russia.</title>
        <authorList>
            <person name="Wilkins L."/>
            <person name="Ettinger C."/>
        </authorList>
    </citation>
    <scope>NUCLEOTIDE SEQUENCE [LARGE SCALE GENOMIC DNA]</scope>
    <source>
        <strain evidence="9">ZAV-05</strain>
    </source>
</reference>
<dbReference type="GO" id="GO:0009318">
    <property type="term" value="C:exodeoxyribonuclease VII complex"/>
    <property type="evidence" value="ECO:0007669"/>
    <property type="project" value="UniProtKB-UniRule"/>
</dbReference>
<name>A0A2J6WJL8_9BACT</name>
<organism evidence="9 10">
    <name type="scientific">Calditerrivibrio nitroreducens</name>
    <dbReference type="NCBI Taxonomy" id="477976"/>
    <lineage>
        <taxon>Bacteria</taxon>
        <taxon>Pseudomonadati</taxon>
        <taxon>Deferribacterota</taxon>
        <taxon>Deferribacteres</taxon>
        <taxon>Deferribacterales</taxon>
        <taxon>Calditerrivibrionaceae</taxon>
    </lineage>
</organism>
<dbReference type="CDD" id="cd04489">
    <property type="entry name" value="ExoVII_LU_OBF"/>
    <property type="match status" value="1"/>
</dbReference>
<dbReference type="GO" id="GO:0008855">
    <property type="term" value="F:exodeoxyribonuclease VII activity"/>
    <property type="evidence" value="ECO:0007669"/>
    <property type="project" value="UniProtKB-UniRule"/>
</dbReference>
<evidence type="ECO:0000256" key="5">
    <source>
        <dbReference type="HAMAP-Rule" id="MF_00378"/>
    </source>
</evidence>
<keyword evidence="3 5" id="KW-0378">Hydrolase</keyword>
<evidence type="ECO:0000313" key="10">
    <source>
        <dbReference type="Proteomes" id="UP000242881"/>
    </source>
</evidence>
<keyword evidence="4 5" id="KW-0269">Exonuclease</keyword>
<evidence type="ECO:0000259" key="8">
    <source>
        <dbReference type="Pfam" id="PF13742"/>
    </source>
</evidence>
<dbReference type="GO" id="GO:0003676">
    <property type="term" value="F:nucleic acid binding"/>
    <property type="evidence" value="ECO:0007669"/>
    <property type="project" value="InterPro"/>
</dbReference>
<feature type="domain" description="Exonuclease VII large subunit C-terminal" evidence="7">
    <location>
        <begin position="124"/>
        <end position="436"/>
    </location>
</feature>
<evidence type="ECO:0000313" key="9">
    <source>
        <dbReference type="EMBL" id="PMP70547.1"/>
    </source>
</evidence>
<dbReference type="Proteomes" id="UP000242881">
    <property type="component" value="Unassembled WGS sequence"/>
</dbReference>
<comment type="similarity">
    <text evidence="5 6">Belongs to the XseA family.</text>
</comment>
<dbReference type="NCBIfam" id="TIGR00237">
    <property type="entry name" value="xseA"/>
    <property type="match status" value="1"/>
</dbReference>
<dbReference type="EC" id="3.1.11.6" evidence="5"/>
<dbReference type="AlphaFoldDB" id="A0A2J6WJL8"/>
<comment type="function">
    <text evidence="5">Bidirectionally degrades single-stranded DNA into large acid-insoluble oligonucleotides, which are then degraded further into small acid-soluble oligonucleotides.</text>
</comment>
<keyword evidence="2 5" id="KW-0540">Nuclease</keyword>
<dbReference type="HAMAP" id="MF_00378">
    <property type="entry name" value="Exonuc_7_L"/>
    <property type="match status" value="1"/>
</dbReference>
<evidence type="ECO:0000256" key="3">
    <source>
        <dbReference type="ARBA" id="ARBA00022801"/>
    </source>
</evidence>
<dbReference type="PANTHER" id="PTHR30008:SF0">
    <property type="entry name" value="EXODEOXYRIBONUCLEASE 7 LARGE SUBUNIT"/>
    <property type="match status" value="1"/>
</dbReference>
<dbReference type="InterPro" id="IPR003753">
    <property type="entry name" value="Exonuc_VII_L"/>
</dbReference>
<evidence type="ECO:0000256" key="4">
    <source>
        <dbReference type="ARBA" id="ARBA00022839"/>
    </source>
</evidence>
<accession>A0A2J6WJL8</accession>
<dbReference type="GO" id="GO:0006308">
    <property type="term" value="P:DNA catabolic process"/>
    <property type="evidence" value="ECO:0007669"/>
    <property type="project" value="UniProtKB-UniRule"/>
</dbReference>
<dbReference type="EMBL" id="PNIN01000051">
    <property type="protein sequence ID" value="PMP70547.1"/>
    <property type="molecule type" value="Genomic_DNA"/>
</dbReference>
<evidence type="ECO:0000256" key="1">
    <source>
        <dbReference type="ARBA" id="ARBA00022490"/>
    </source>
</evidence>
<dbReference type="GO" id="GO:0005737">
    <property type="term" value="C:cytoplasm"/>
    <property type="evidence" value="ECO:0007669"/>
    <property type="project" value="UniProtKB-SubCell"/>
</dbReference>
<dbReference type="InterPro" id="IPR020579">
    <property type="entry name" value="Exonuc_VII_lsu_C"/>
</dbReference>
<dbReference type="PANTHER" id="PTHR30008">
    <property type="entry name" value="EXODEOXYRIBONUCLEASE 7 LARGE SUBUNIT"/>
    <property type="match status" value="1"/>
</dbReference>
<dbReference type="InterPro" id="IPR025824">
    <property type="entry name" value="OB-fold_nuc-bd_dom"/>
</dbReference>
<comment type="subunit">
    <text evidence="5">Heterooligomer composed of large and small subunits.</text>
</comment>
<sequence length="450" mass="51006">MAMKILTVSEITKLIKNLIENSFNEVISVQGEISNLSTSPSGHLYFTLKDSGAQIKVALFRKYLVLNRGYSPKNGDLVVVTGDLTVYEQDGVYQIIAKKIEYSAVGLFYKKFEETKLKLEREGLFDSLRKKQIPLFIKKIAVLTSPSGAAIKDFLKILKDNGVCLKIDLWPVQVQGISAINEIVESIKKVSSYADYDLMILMRGGGSLEDLAIFNEEVIARALVDCPIPTITAIGHERDVTIVDFVADFRSPTPTAAAGVIVERYRQITDLLFDAEKYIIKEMENRLYRSSQRVDNLALKLDKNSPLSKIKRVHTFLALCVETLKNNINLKINELNGKLDYIKAMLKKNTPQVKLNLVKKDIFNLEERMKKDFNKRLSSSLDRIVMFESVLKNIDPENLLKKGYCIAFRDKSVITDVRQISLEDNLEIKMKNGYIHTLVVGKKNLEERNG</sequence>
<dbReference type="Pfam" id="PF02601">
    <property type="entry name" value="Exonuc_VII_L"/>
    <property type="match status" value="1"/>
</dbReference>
<comment type="caution">
    <text evidence="9">The sequence shown here is derived from an EMBL/GenBank/DDBJ whole genome shotgun (WGS) entry which is preliminary data.</text>
</comment>
<keyword evidence="1 5" id="KW-0963">Cytoplasm</keyword>
<feature type="domain" description="OB-fold nucleic acid binding" evidence="8">
    <location>
        <begin position="6"/>
        <end position="101"/>
    </location>
</feature>
<evidence type="ECO:0000256" key="6">
    <source>
        <dbReference type="RuleBase" id="RU004355"/>
    </source>
</evidence>
<dbReference type="Pfam" id="PF13742">
    <property type="entry name" value="tRNA_anti_2"/>
    <property type="match status" value="1"/>
</dbReference>
<evidence type="ECO:0000256" key="2">
    <source>
        <dbReference type="ARBA" id="ARBA00022722"/>
    </source>
</evidence>
<gene>
    <name evidence="5 9" type="primary">xseA</name>
    <name evidence="9" type="ORF">C0187_05205</name>
</gene>
<comment type="catalytic activity">
    <reaction evidence="5 6">
        <text>Exonucleolytic cleavage in either 5'- to 3'- or 3'- to 5'-direction to yield nucleoside 5'-phosphates.</text>
        <dbReference type="EC" id="3.1.11.6"/>
    </reaction>
</comment>
<evidence type="ECO:0000259" key="7">
    <source>
        <dbReference type="Pfam" id="PF02601"/>
    </source>
</evidence>